<comment type="caution">
    <text evidence="2">The sequence shown here is derived from an EMBL/GenBank/DDBJ whole genome shotgun (WGS) entry which is preliminary data.</text>
</comment>
<feature type="region of interest" description="Disordered" evidence="1">
    <location>
        <begin position="1"/>
        <end position="34"/>
    </location>
</feature>
<feature type="region of interest" description="Disordered" evidence="1">
    <location>
        <begin position="363"/>
        <end position="395"/>
    </location>
</feature>
<accession>A0AAW1Q365</accession>
<name>A0AAW1Q365_9CHLO</name>
<keyword evidence="3" id="KW-1185">Reference proteome</keyword>
<feature type="compositionally biased region" description="Polar residues" evidence="1">
    <location>
        <begin position="363"/>
        <end position="386"/>
    </location>
</feature>
<gene>
    <name evidence="2" type="ORF">WJX72_000109</name>
</gene>
<dbReference type="EMBL" id="JALJOR010000005">
    <property type="protein sequence ID" value="KAK9816429.1"/>
    <property type="molecule type" value="Genomic_DNA"/>
</dbReference>
<feature type="region of interest" description="Disordered" evidence="1">
    <location>
        <begin position="184"/>
        <end position="272"/>
    </location>
</feature>
<feature type="region of interest" description="Disordered" evidence="1">
    <location>
        <begin position="141"/>
        <end position="165"/>
    </location>
</feature>
<protein>
    <submittedName>
        <fullName evidence="2">Uncharacterized protein</fullName>
    </submittedName>
</protein>
<proteinExistence type="predicted"/>
<reference evidence="2 3" key="1">
    <citation type="journal article" date="2024" name="Nat. Commun.">
        <title>Phylogenomics reveals the evolutionary origins of lichenization in chlorophyte algae.</title>
        <authorList>
            <person name="Puginier C."/>
            <person name="Libourel C."/>
            <person name="Otte J."/>
            <person name="Skaloud P."/>
            <person name="Haon M."/>
            <person name="Grisel S."/>
            <person name="Petersen M."/>
            <person name="Berrin J.G."/>
            <person name="Delaux P.M."/>
            <person name="Dal Grande F."/>
            <person name="Keller J."/>
        </authorList>
    </citation>
    <scope>NUCLEOTIDE SEQUENCE [LARGE SCALE GENOMIC DNA]</scope>
    <source>
        <strain evidence="2 3">SAG 2043</strain>
    </source>
</reference>
<organism evidence="2 3">
    <name type="scientific">[Myrmecia] bisecta</name>
    <dbReference type="NCBI Taxonomy" id="41462"/>
    <lineage>
        <taxon>Eukaryota</taxon>
        <taxon>Viridiplantae</taxon>
        <taxon>Chlorophyta</taxon>
        <taxon>core chlorophytes</taxon>
        <taxon>Trebouxiophyceae</taxon>
        <taxon>Trebouxiales</taxon>
        <taxon>Trebouxiaceae</taxon>
        <taxon>Myrmecia</taxon>
    </lineage>
</organism>
<sequence length="460" mass="46564">MNRVTGAFSPAGRSFSMQLPGTYAGGAQQAQQSEPLQSLDITGVGAPLHFTAEEMGPQASPFANGAGIALSSARNPGSEAVQEVASELLGSVMCPADRLRAANRQMSPNVGAAGVDVTAGMAQPGAGPLVELAQRWLSESRAERTQLSEQPYAPSKVLSSNRHTDTPPQAIQLEAAPCLEEASQAQAQAYQASPGKGKRSRRMALPSRRYSLPGPEVAVGSGQQAHRQETEQAGGHSKAANTSGDVERRKGSRSVPGMAAGLPRLDMPGSGASTAAAATRVCSGSEDSPCLLYPKTAGGHPAFGDPQLAPMLDANLAVSDGSSFLLGTYAEELCFLAGGGPSGSAWASQCVGLSLDSCPASTLQGNSMPSSHGNDATASRDTSETPSPGLGADSGRVARATQAGMHPAGVGYQGAAVAQALDALGGLDVAQWTDAGFGLDQGSTLEDLGDLPADWAGGSL</sequence>
<dbReference type="AlphaFoldDB" id="A0AAW1Q365"/>
<evidence type="ECO:0000256" key="1">
    <source>
        <dbReference type="SAM" id="MobiDB-lite"/>
    </source>
</evidence>
<evidence type="ECO:0000313" key="2">
    <source>
        <dbReference type="EMBL" id="KAK9816429.1"/>
    </source>
</evidence>
<evidence type="ECO:0000313" key="3">
    <source>
        <dbReference type="Proteomes" id="UP001489004"/>
    </source>
</evidence>
<dbReference type="Proteomes" id="UP001489004">
    <property type="component" value="Unassembled WGS sequence"/>
</dbReference>
<feature type="compositionally biased region" description="Low complexity" evidence="1">
    <location>
        <begin position="184"/>
        <end position="193"/>
    </location>
</feature>